<gene>
    <name evidence="1" type="ORF">OCL06_16025</name>
</gene>
<dbReference type="Proteomes" id="UP001209257">
    <property type="component" value="Unassembled WGS sequence"/>
</dbReference>
<proteinExistence type="predicted"/>
<dbReference type="RefSeq" id="WP_262996417.1">
    <property type="nucleotide sequence ID" value="NZ_JAOTJC010000016.1"/>
</dbReference>
<reference evidence="2" key="1">
    <citation type="submission" date="2023-07" db="EMBL/GenBank/DDBJ databases">
        <title>Study on multiphase classification of strain Alteromonas salexigens isolated from the Yellow Sea.</title>
        <authorList>
            <person name="Sun L."/>
        </authorList>
    </citation>
    <scope>NUCLEOTIDE SEQUENCE [LARGE SCALE GENOMIC DNA]</scope>
    <source>
        <strain evidence="2">ASW11-19</strain>
    </source>
</reference>
<accession>A0ABT2VS01</accession>
<evidence type="ECO:0000313" key="2">
    <source>
        <dbReference type="Proteomes" id="UP001209257"/>
    </source>
</evidence>
<evidence type="ECO:0000313" key="1">
    <source>
        <dbReference type="EMBL" id="MCU7556100.1"/>
    </source>
</evidence>
<evidence type="ECO:0008006" key="3">
    <source>
        <dbReference type="Google" id="ProtNLM"/>
    </source>
</evidence>
<keyword evidence="2" id="KW-1185">Reference proteome</keyword>
<dbReference type="EMBL" id="JAOTJC010000016">
    <property type="protein sequence ID" value="MCU7556100.1"/>
    <property type="molecule type" value="Genomic_DNA"/>
</dbReference>
<protein>
    <recommendedName>
        <fullName evidence="3">Transcriptional regulator</fullName>
    </recommendedName>
</protein>
<name>A0ABT2VS01_9ALTE</name>
<comment type="caution">
    <text evidence="1">The sequence shown here is derived from an EMBL/GenBank/DDBJ whole genome shotgun (WGS) entry which is preliminary data.</text>
</comment>
<organism evidence="1 2">
    <name type="scientific">Alteromonas salexigens</name>
    <dbReference type="NCBI Taxonomy" id="2982530"/>
    <lineage>
        <taxon>Bacteria</taxon>
        <taxon>Pseudomonadati</taxon>
        <taxon>Pseudomonadota</taxon>
        <taxon>Gammaproteobacteria</taxon>
        <taxon>Alteromonadales</taxon>
        <taxon>Alteromonadaceae</taxon>
        <taxon>Alteromonas/Salinimonas group</taxon>
        <taxon>Alteromonas</taxon>
    </lineage>
</organism>
<sequence>MDAKKRNFELYCQARKKAGATQTQWATLFSLGGRPVQQAVSDKERQIKGVNNAEALACSLLNHLIDQGFDVSRIEFDAAGNVVSLPKQHS</sequence>